<feature type="compositionally biased region" description="Low complexity" evidence="1">
    <location>
        <begin position="14"/>
        <end position="56"/>
    </location>
</feature>
<evidence type="ECO:0000256" key="1">
    <source>
        <dbReference type="SAM" id="MobiDB-lite"/>
    </source>
</evidence>
<dbReference type="OrthoDB" id="510958at2759"/>
<protein>
    <submittedName>
        <fullName evidence="3">Transcriptional regulatory protein SAP30</fullName>
    </submittedName>
</protein>
<accession>A0A367YG92</accession>
<sequence>MAGGRNNHKDSASESESNTNTHTHTRHTTASSSSTTKTSQKARNQLALQQQQQYLAKHINSNGPQDRPKPAPLDFSTYKDSALLKYSERYGFHNLTRIDSLNSDILNSEIGKKTFSKRSKRRQRDTGRITKPEVANHIKNHFAGLPAKENDILTAFLYKVKNQDKEFKLTFQ</sequence>
<reference evidence="3 4" key="1">
    <citation type="submission" date="2018-06" db="EMBL/GenBank/DDBJ databases">
        <title>Whole genome sequencing of Candida tropicalis (genome annotated by CSBL at Korea University).</title>
        <authorList>
            <person name="Ahn J."/>
        </authorList>
    </citation>
    <scope>NUCLEOTIDE SEQUENCE [LARGE SCALE GENOMIC DNA]</scope>
    <source>
        <strain evidence="3 4">ATCC 20962</strain>
    </source>
</reference>
<organism evidence="3 4">
    <name type="scientific">Candida viswanathii</name>
    <dbReference type="NCBI Taxonomy" id="5486"/>
    <lineage>
        <taxon>Eukaryota</taxon>
        <taxon>Fungi</taxon>
        <taxon>Dikarya</taxon>
        <taxon>Ascomycota</taxon>
        <taxon>Saccharomycotina</taxon>
        <taxon>Pichiomycetes</taxon>
        <taxon>Debaryomycetaceae</taxon>
        <taxon>Candida/Lodderomyces clade</taxon>
        <taxon>Candida</taxon>
    </lineage>
</organism>
<dbReference type="EMBL" id="QLNQ01000021">
    <property type="protein sequence ID" value="RCK64895.1"/>
    <property type="molecule type" value="Genomic_DNA"/>
</dbReference>
<feature type="domain" description="Histone deacetylase complex subunit SAP30 Sin3 binding" evidence="2">
    <location>
        <begin position="130"/>
        <end position="161"/>
    </location>
</feature>
<dbReference type="InterPro" id="IPR038291">
    <property type="entry name" value="SAP30_C_sf"/>
</dbReference>
<dbReference type="Pfam" id="PF13867">
    <property type="entry name" value="SAP30_Sin3_bdg"/>
    <property type="match status" value="1"/>
</dbReference>
<comment type="caution">
    <text evidence="3">The sequence shown here is derived from an EMBL/GenBank/DDBJ whole genome shotgun (WGS) entry which is preliminary data.</text>
</comment>
<evidence type="ECO:0000313" key="4">
    <source>
        <dbReference type="Proteomes" id="UP000253472"/>
    </source>
</evidence>
<proteinExistence type="predicted"/>
<dbReference type="STRING" id="5486.A0A367YG92"/>
<gene>
    <name evidence="3" type="primary">SAP30</name>
    <name evidence="3" type="ORF">Cantr_00578</name>
</gene>
<evidence type="ECO:0000259" key="2">
    <source>
        <dbReference type="Pfam" id="PF13867"/>
    </source>
</evidence>
<evidence type="ECO:0000313" key="3">
    <source>
        <dbReference type="EMBL" id="RCK64895.1"/>
    </source>
</evidence>
<dbReference type="AlphaFoldDB" id="A0A367YG92"/>
<feature type="region of interest" description="Disordered" evidence="1">
    <location>
        <begin position="1"/>
        <end position="75"/>
    </location>
</feature>
<keyword evidence="4" id="KW-1185">Reference proteome</keyword>
<dbReference type="Gene3D" id="6.10.160.20">
    <property type="match status" value="1"/>
</dbReference>
<dbReference type="Proteomes" id="UP000253472">
    <property type="component" value="Unassembled WGS sequence"/>
</dbReference>
<name>A0A367YG92_9ASCO</name>
<dbReference type="InterPro" id="IPR025718">
    <property type="entry name" value="SAP30_Sin3-bd"/>
</dbReference>